<dbReference type="AlphaFoldDB" id="A0A396JHI8"/>
<dbReference type="EMBL" id="PSQE01000002">
    <property type="protein sequence ID" value="RHN76181.1"/>
    <property type="molecule type" value="Genomic_DNA"/>
</dbReference>
<comment type="caution">
    <text evidence="1">The sequence shown here is derived from an EMBL/GenBank/DDBJ whole genome shotgun (WGS) entry which is preliminary data.</text>
</comment>
<evidence type="ECO:0000313" key="1">
    <source>
        <dbReference type="EMBL" id="RHN76181.1"/>
    </source>
</evidence>
<dbReference type="Proteomes" id="UP000265566">
    <property type="component" value="Chromosome 2"/>
</dbReference>
<accession>A0A396JHI8</accession>
<evidence type="ECO:0000313" key="2">
    <source>
        <dbReference type="Proteomes" id="UP000265566"/>
    </source>
</evidence>
<gene>
    <name evidence="1" type="ORF">MtrunA17_Chr2g0329241</name>
</gene>
<dbReference type="Gramene" id="rna12467">
    <property type="protein sequence ID" value="RHN76181.1"/>
    <property type="gene ID" value="gene12467"/>
</dbReference>
<reference evidence="2" key="1">
    <citation type="journal article" date="2018" name="Nat. Plants">
        <title>Whole-genome landscape of Medicago truncatula symbiotic genes.</title>
        <authorList>
            <person name="Pecrix Y."/>
            <person name="Staton S.E."/>
            <person name="Sallet E."/>
            <person name="Lelandais-Briere C."/>
            <person name="Moreau S."/>
            <person name="Carrere S."/>
            <person name="Blein T."/>
            <person name="Jardinaud M.F."/>
            <person name="Latrasse D."/>
            <person name="Zouine M."/>
            <person name="Zahm M."/>
            <person name="Kreplak J."/>
            <person name="Mayjonade B."/>
            <person name="Satge C."/>
            <person name="Perez M."/>
            <person name="Cauet S."/>
            <person name="Marande W."/>
            <person name="Chantry-Darmon C."/>
            <person name="Lopez-Roques C."/>
            <person name="Bouchez O."/>
            <person name="Berard A."/>
            <person name="Debelle F."/>
            <person name="Munos S."/>
            <person name="Bendahmane A."/>
            <person name="Berges H."/>
            <person name="Niebel A."/>
            <person name="Buitink J."/>
            <person name="Frugier F."/>
            <person name="Benhamed M."/>
            <person name="Crespi M."/>
            <person name="Gouzy J."/>
            <person name="Gamas P."/>
        </authorList>
    </citation>
    <scope>NUCLEOTIDE SEQUENCE [LARGE SCALE GENOMIC DNA]</scope>
    <source>
        <strain evidence="2">cv. Jemalong A17</strain>
    </source>
</reference>
<protein>
    <submittedName>
        <fullName evidence="1">Uncharacterized protein</fullName>
    </submittedName>
</protein>
<name>A0A396JHI8_MEDTR</name>
<sequence length="525" mass="59278">MIDTAMSLAGSGAGCMTKKQKHIAHLCNLRKQVSSSERNNDLQDWRGDSRNKRRSSSFVEENDYSASFHLDANSWLPFWLCLVTSSYFLLRDNINFFSSSRVKYEENVSLHNKSIPNERRDNINDATAVDDALSYSEGSGSPHSTCSSTYYDVFSEISDFDRTSYRHSLLSLEEEDIDWVSADSMTPENPSTPLSYIGDSFSEISDIGTPSYRDYLLKLKEEDSDWILDKASYSNSLLSLEEEDSEWLSGSMISENPYSPLSLSGDSFSKISDIGLPSYWESLIKLDEDNVWILDRASYTHSLLSLEEEDSAWLSDSMIHEGPSSPLSYNGDSFTDISNGGTPSYWDSLLRLEEEDNKWISDSKQELKYVQDGSPISSYKINWGIEVLPSVSTISSFIGTHCGKSEDAFSAEHLLETTDIEELNGDEPLFWPFEGEFNWDSEESSFCSSPSKRLVFDSRSTASRIKGDEQKGDEDFDSRMDIPLEYFDLDKECAIETLVGLKEFDGHEGLDSEFIGDGFMLEESL</sequence>
<proteinExistence type="predicted"/>
<organism evidence="1 2">
    <name type="scientific">Medicago truncatula</name>
    <name type="common">Barrel medic</name>
    <name type="synonym">Medicago tribuloides</name>
    <dbReference type="NCBI Taxonomy" id="3880"/>
    <lineage>
        <taxon>Eukaryota</taxon>
        <taxon>Viridiplantae</taxon>
        <taxon>Streptophyta</taxon>
        <taxon>Embryophyta</taxon>
        <taxon>Tracheophyta</taxon>
        <taxon>Spermatophyta</taxon>
        <taxon>Magnoliopsida</taxon>
        <taxon>eudicotyledons</taxon>
        <taxon>Gunneridae</taxon>
        <taxon>Pentapetalae</taxon>
        <taxon>rosids</taxon>
        <taxon>fabids</taxon>
        <taxon>Fabales</taxon>
        <taxon>Fabaceae</taxon>
        <taxon>Papilionoideae</taxon>
        <taxon>50 kb inversion clade</taxon>
        <taxon>NPAAA clade</taxon>
        <taxon>Hologalegina</taxon>
        <taxon>IRL clade</taxon>
        <taxon>Trifolieae</taxon>
        <taxon>Medicago</taxon>
    </lineage>
</organism>
<dbReference type="PANTHER" id="PTHR36707:SF1">
    <property type="entry name" value="T20M3.17 PROTEIN"/>
    <property type="match status" value="1"/>
</dbReference>
<dbReference type="PANTHER" id="PTHR36707">
    <property type="entry name" value="T20M3.17 PROTEIN"/>
    <property type="match status" value="1"/>
</dbReference>